<dbReference type="SUPFAM" id="SSF100920">
    <property type="entry name" value="Heat shock protein 70kD (HSP70), peptide-binding domain"/>
    <property type="match status" value="1"/>
</dbReference>
<dbReference type="AlphaFoldDB" id="A0A9P8BTX9"/>
<dbReference type="SUPFAM" id="SSF53067">
    <property type="entry name" value="Actin-like ATPase domain"/>
    <property type="match status" value="2"/>
</dbReference>
<dbReference type="PROSITE" id="PS01036">
    <property type="entry name" value="HSP70_3"/>
    <property type="match status" value="1"/>
</dbReference>
<dbReference type="FunFam" id="3.30.30.30:FF:000001">
    <property type="entry name" value="heat shock 70 kDa protein-like"/>
    <property type="match status" value="1"/>
</dbReference>
<dbReference type="FunFam" id="3.90.640.10:FF:000002">
    <property type="entry name" value="Heat shock 70 kDa"/>
    <property type="match status" value="1"/>
</dbReference>
<dbReference type="Gene3D" id="3.90.640.10">
    <property type="entry name" value="Actin, Chain A, domain 4"/>
    <property type="match status" value="1"/>
</dbReference>
<dbReference type="Pfam" id="PF00012">
    <property type="entry name" value="HSP70"/>
    <property type="match status" value="1"/>
</dbReference>
<dbReference type="InterPro" id="IPR029047">
    <property type="entry name" value="HSP70_peptide-bd_sf"/>
</dbReference>
<dbReference type="InterPro" id="IPR018181">
    <property type="entry name" value="Heat_shock_70_CS"/>
</dbReference>
<comment type="caution">
    <text evidence="4">The sequence shown here is derived from an EMBL/GenBank/DDBJ whole genome shotgun (WGS) entry which is preliminary data.</text>
</comment>
<dbReference type="InterPro" id="IPR013126">
    <property type="entry name" value="Hsp_70_fam"/>
</dbReference>
<keyword evidence="1 3" id="KW-0547">Nucleotide-binding</keyword>
<dbReference type="PANTHER" id="PTHR19375">
    <property type="entry name" value="HEAT SHOCK PROTEIN 70KDA"/>
    <property type="match status" value="1"/>
</dbReference>
<dbReference type="PRINTS" id="PR00301">
    <property type="entry name" value="HEATSHOCK70"/>
</dbReference>
<keyword evidence="5" id="KW-1185">Reference proteome</keyword>
<dbReference type="Proteomes" id="UP000707451">
    <property type="component" value="Unassembled WGS sequence"/>
</dbReference>
<evidence type="ECO:0000313" key="5">
    <source>
        <dbReference type="Proteomes" id="UP000707451"/>
    </source>
</evidence>
<keyword evidence="4" id="KW-0346">Stress response</keyword>
<dbReference type="GO" id="GO:0005524">
    <property type="term" value="F:ATP binding"/>
    <property type="evidence" value="ECO:0007669"/>
    <property type="project" value="UniProtKB-KW"/>
</dbReference>
<dbReference type="EMBL" id="JAHRHY010000007">
    <property type="protein sequence ID" value="KAG9067703.1"/>
    <property type="molecule type" value="Genomic_DNA"/>
</dbReference>
<sequence length="549" mass="60419">MTREQDEKVGIGIDLGTAFSKVAIWNQNHVEVISNGKDIHATPSLIAFSETGLLFGQEAQDRVSRYPLNTIFDIKRLIGRQFDDKDVQSDIERWPFKVIGKGNKPYYRVAYKDGMKELSPEEVTAMVIAELHRTAEAHLGTIVTDAVISVPSKFSHAQRQAVVNAGTIAGLNILNVISQASAAALALAVDRATTTDEKNILIIDLGAGTLEVTLFYFELDIIDVVATAGNTHLGGRDFDNRLVDDLVQEFKCRSGRDISSDTRALARLRTICERTKRTLSDFTEATIDIGYLTADIDFSTTMTRARFETLNQDLFESILEPIAQVLRDSKRRGEVSVDEIILVGGSSRIPKVQQLVSDFFGGKELITTFHTDDAVAHGTAIYAAILTGSFAPKLQNIILLNVVSHSIGVGDGGGVMTAVIKRNYTIPTKITHTVCTEEDNQTRLLVPVYEGEGSRVKDNTMIGMLEITGLPPAPRGVAQVAVDFDIDIRGTVGVNKSRVKNNNPMITVTGHIYQLSKDEMGRMVQAFESYKSVDERDVADFRKMRTSFD</sequence>
<keyword evidence="2 3" id="KW-0067">ATP-binding</keyword>
<dbReference type="GO" id="GO:0140662">
    <property type="term" value="F:ATP-dependent protein folding chaperone"/>
    <property type="evidence" value="ECO:0007669"/>
    <property type="project" value="InterPro"/>
</dbReference>
<name>A0A9P8BTX9_9FUNG</name>
<gene>
    <name evidence="4" type="primary">HSP70_4</name>
    <name evidence="4" type="ORF">KI688_011290</name>
</gene>
<dbReference type="Gene3D" id="3.30.420.40">
    <property type="match status" value="2"/>
</dbReference>
<dbReference type="InterPro" id="IPR043129">
    <property type="entry name" value="ATPase_NBD"/>
</dbReference>
<accession>A0A9P8BTX9</accession>
<evidence type="ECO:0000256" key="2">
    <source>
        <dbReference type="ARBA" id="ARBA00022840"/>
    </source>
</evidence>
<evidence type="ECO:0000256" key="3">
    <source>
        <dbReference type="RuleBase" id="RU003322"/>
    </source>
</evidence>
<reference evidence="4" key="1">
    <citation type="submission" date="2021-06" db="EMBL/GenBank/DDBJ databases">
        <title>Genome Sequence of Mortierella hyaline Strain SCG-10, a Cold-Adapted, Nitrate-Reducing Fungus Isolated from Soil in Minnesota, USA.</title>
        <authorList>
            <person name="Aldossari N."/>
        </authorList>
    </citation>
    <scope>NUCLEOTIDE SEQUENCE</scope>
    <source>
        <strain evidence="4">SCG-10</strain>
    </source>
</reference>
<proteinExistence type="inferred from homology"/>
<dbReference type="OrthoDB" id="2401965at2759"/>
<evidence type="ECO:0000313" key="4">
    <source>
        <dbReference type="EMBL" id="KAG9067703.1"/>
    </source>
</evidence>
<protein>
    <submittedName>
        <fullName evidence="4">70-kilodalton heat shock protein</fullName>
    </submittedName>
</protein>
<dbReference type="Gene3D" id="3.30.30.30">
    <property type="match status" value="1"/>
</dbReference>
<organism evidence="4 5">
    <name type="scientific">Linnemannia hyalina</name>
    <dbReference type="NCBI Taxonomy" id="64524"/>
    <lineage>
        <taxon>Eukaryota</taxon>
        <taxon>Fungi</taxon>
        <taxon>Fungi incertae sedis</taxon>
        <taxon>Mucoromycota</taxon>
        <taxon>Mortierellomycotina</taxon>
        <taxon>Mortierellomycetes</taxon>
        <taxon>Mortierellales</taxon>
        <taxon>Mortierellaceae</taxon>
        <taxon>Linnemannia</taxon>
    </lineage>
</organism>
<evidence type="ECO:0000256" key="1">
    <source>
        <dbReference type="ARBA" id="ARBA00022741"/>
    </source>
</evidence>
<dbReference type="Gene3D" id="2.60.34.10">
    <property type="entry name" value="Substrate Binding Domain Of DNAk, Chain A, domain 1"/>
    <property type="match status" value="1"/>
</dbReference>
<comment type="similarity">
    <text evidence="3">Belongs to the heat shock protein 70 family.</text>
</comment>